<dbReference type="Pfam" id="PF00072">
    <property type="entry name" value="Response_reg"/>
    <property type="match status" value="1"/>
</dbReference>
<dbReference type="PROSITE" id="PS50930">
    <property type="entry name" value="HTH_LYTTR"/>
    <property type="match status" value="1"/>
</dbReference>
<feature type="domain" description="HTH LytTR-type" evidence="3">
    <location>
        <begin position="150"/>
        <end position="228"/>
    </location>
</feature>
<dbReference type="SMART" id="SM00448">
    <property type="entry name" value="REC"/>
    <property type="match status" value="1"/>
</dbReference>
<dbReference type="Gene3D" id="3.40.50.2300">
    <property type="match status" value="1"/>
</dbReference>
<proteinExistence type="predicted"/>
<dbReference type="EMBL" id="BMYF01000012">
    <property type="protein sequence ID" value="GHB40364.1"/>
    <property type="molecule type" value="Genomic_DNA"/>
</dbReference>
<dbReference type="Pfam" id="PF04397">
    <property type="entry name" value="LytTR"/>
    <property type="match status" value="1"/>
</dbReference>
<reference evidence="4" key="1">
    <citation type="journal article" date="2014" name="Int. J. Syst. Evol. Microbiol.">
        <title>Complete genome sequence of Corynebacterium casei LMG S-19264T (=DSM 44701T), isolated from a smear-ripened cheese.</title>
        <authorList>
            <consortium name="US DOE Joint Genome Institute (JGI-PGF)"/>
            <person name="Walter F."/>
            <person name="Albersmeier A."/>
            <person name="Kalinowski J."/>
            <person name="Ruckert C."/>
        </authorList>
    </citation>
    <scope>NUCLEOTIDE SEQUENCE</scope>
    <source>
        <strain evidence="4">KCTC 23224</strain>
    </source>
</reference>
<evidence type="ECO:0000313" key="4">
    <source>
        <dbReference type="EMBL" id="GHB40364.1"/>
    </source>
</evidence>
<dbReference type="RefSeq" id="WP_189582174.1">
    <property type="nucleotide sequence ID" value="NZ_BMYF01000012.1"/>
</dbReference>
<dbReference type="InterPro" id="IPR007492">
    <property type="entry name" value="LytTR_DNA-bd_dom"/>
</dbReference>
<organism evidence="4 5">
    <name type="scientific">Mongoliitalea lutea</name>
    <dbReference type="NCBI Taxonomy" id="849756"/>
    <lineage>
        <taxon>Bacteria</taxon>
        <taxon>Pseudomonadati</taxon>
        <taxon>Bacteroidota</taxon>
        <taxon>Cytophagia</taxon>
        <taxon>Cytophagales</taxon>
        <taxon>Cyclobacteriaceae</taxon>
        <taxon>Mongoliitalea</taxon>
    </lineage>
</organism>
<dbReference type="SMART" id="SM00850">
    <property type="entry name" value="LytTR"/>
    <property type="match status" value="1"/>
</dbReference>
<dbReference type="PANTHER" id="PTHR37299">
    <property type="entry name" value="TRANSCRIPTIONAL REGULATOR-RELATED"/>
    <property type="match status" value="1"/>
</dbReference>
<dbReference type="Gene3D" id="2.40.50.1020">
    <property type="entry name" value="LytTr DNA-binding domain"/>
    <property type="match status" value="1"/>
</dbReference>
<sequence>MVKAIIVDDEFHAQENLEMFINKHFGNIVKVVAKCFNVEEGLTAIHKEEPDLVFLDVQMPDQTGMELLDIVGERSFEVIFTTAHEDYAIEAIKKDAFDYLLKPLDALEFQKTIFKFLNRQSSEKKISKQSETLNVSAFATIYGLEFIKHDEISYCEAKKNYTIVYKLSGEYITLTKTLGAVEDILPKEQFARVHQSYLVNLKEIQRYIRTENKIVLRSGKELNVSIRKKSLLFNFE</sequence>
<evidence type="ECO:0000256" key="1">
    <source>
        <dbReference type="PROSITE-ProRule" id="PRU00169"/>
    </source>
</evidence>
<feature type="modified residue" description="4-aspartylphosphate" evidence="1">
    <location>
        <position position="56"/>
    </location>
</feature>
<keyword evidence="1" id="KW-0597">Phosphoprotein</keyword>
<evidence type="ECO:0000259" key="3">
    <source>
        <dbReference type="PROSITE" id="PS50930"/>
    </source>
</evidence>
<accession>A0A8J3CXG6</accession>
<feature type="domain" description="Response regulatory" evidence="2">
    <location>
        <begin position="3"/>
        <end position="117"/>
    </location>
</feature>
<evidence type="ECO:0000259" key="2">
    <source>
        <dbReference type="PROSITE" id="PS50110"/>
    </source>
</evidence>
<dbReference type="InterPro" id="IPR046947">
    <property type="entry name" value="LytR-like"/>
</dbReference>
<gene>
    <name evidence="4" type="ORF">GCM10008106_21990</name>
</gene>
<dbReference type="InterPro" id="IPR011006">
    <property type="entry name" value="CheY-like_superfamily"/>
</dbReference>
<reference evidence="4" key="2">
    <citation type="submission" date="2020-09" db="EMBL/GenBank/DDBJ databases">
        <authorList>
            <person name="Sun Q."/>
            <person name="Kim S."/>
        </authorList>
    </citation>
    <scope>NUCLEOTIDE SEQUENCE</scope>
    <source>
        <strain evidence="4">KCTC 23224</strain>
    </source>
</reference>
<dbReference type="GO" id="GO:0000156">
    <property type="term" value="F:phosphorelay response regulator activity"/>
    <property type="evidence" value="ECO:0007669"/>
    <property type="project" value="InterPro"/>
</dbReference>
<name>A0A8J3CXG6_9BACT</name>
<dbReference type="GO" id="GO:0003677">
    <property type="term" value="F:DNA binding"/>
    <property type="evidence" value="ECO:0007669"/>
    <property type="project" value="UniProtKB-KW"/>
</dbReference>
<dbReference type="PANTHER" id="PTHR37299:SF1">
    <property type="entry name" value="STAGE 0 SPORULATION PROTEIN A HOMOLOG"/>
    <property type="match status" value="1"/>
</dbReference>
<evidence type="ECO:0000313" key="5">
    <source>
        <dbReference type="Proteomes" id="UP000642809"/>
    </source>
</evidence>
<comment type="caution">
    <text evidence="4">The sequence shown here is derived from an EMBL/GenBank/DDBJ whole genome shotgun (WGS) entry which is preliminary data.</text>
</comment>
<keyword evidence="4" id="KW-0238">DNA-binding</keyword>
<protein>
    <submittedName>
        <fullName evidence="4">DNA-binding response regulator</fullName>
    </submittedName>
</protein>
<dbReference type="PROSITE" id="PS50110">
    <property type="entry name" value="RESPONSE_REGULATORY"/>
    <property type="match status" value="1"/>
</dbReference>
<dbReference type="InterPro" id="IPR001789">
    <property type="entry name" value="Sig_transdc_resp-reg_receiver"/>
</dbReference>
<dbReference type="Proteomes" id="UP000642809">
    <property type="component" value="Unassembled WGS sequence"/>
</dbReference>
<dbReference type="SUPFAM" id="SSF52172">
    <property type="entry name" value="CheY-like"/>
    <property type="match status" value="1"/>
</dbReference>
<dbReference type="AlphaFoldDB" id="A0A8J3CXG6"/>
<keyword evidence="5" id="KW-1185">Reference proteome</keyword>